<protein>
    <submittedName>
        <fullName evidence="2">Uncharacterized protein</fullName>
    </submittedName>
</protein>
<feature type="transmembrane region" description="Helical" evidence="1">
    <location>
        <begin position="12"/>
        <end position="31"/>
    </location>
</feature>
<keyword evidence="1" id="KW-0472">Membrane</keyword>
<gene>
    <name evidence="2" type="ORF">ACFQ16_00260</name>
</gene>
<dbReference type="EMBL" id="JBHTIW010000001">
    <property type="protein sequence ID" value="MFD0918164.1"/>
    <property type="molecule type" value="Genomic_DNA"/>
</dbReference>
<sequence>MFVGTLTTAGTVLAMIVLCMMAVSSILPDLVDDASTRHRASGDRATFPKRVAWRSR</sequence>
<keyword evidence="1" id="KW-0812">Transmembrane</keyword>
<evidence type="ECO:0000256" key="1">
    <source>
        <dbReference type="SAM" id="Phobius"/>
    </source>
</evidence>
<organism evidence="2 3">
    <name type="scientific">Saccharopolyspora rosea</name>
    <dbReference type="NCBI Taxonomy" id="524884"/>
    <lineage>
        <taxon>Bacteria</taxon>
        <taxon>Bacillati</taxon>
        <taxon>Actinomycetota</taxon>
        <taxon>Actinomycetes</taxon>
        <taxon>Pseudonocardiales</taxon>
        <taxon>Pseudonocardiaceae</taxon>
        <taxon>Saccharopolyspora</taxon>
    </lineage>
</organism>
<name>A0ABW3FMT4_9PSEU</name>
<keyword evidence="1" id="KW-1133">Transmembrane helix</keyword>
<keyword evidence="3" id="KW-1185">Reference proteome</keyword>
<evidence type="ECO:0000313" key="2">
    <source>
        <dbReference type="EMBL" id="MFD0918164.1"/>
    </source>
</evidence>
<evidence type="ECO:0000313" key="3">
    <source>
        <dbReference type="Proteomes" id="UP001597018"/>
    </source>
</evidence>
<accession>A0ABW3FMT4</accession>
<dbReference type="RefSeq" id="WP_263250199.1">
    <property type="nucleotide sequence ID" value="NZ_BAABLT010000034.1"/>
</dbReference>
<comment type="caution">
    <text evidence="2">The sequence shown here is derived from an EMBL/GenBank/DDBJ whole genome shotgun (WGS) entry which is preliminary data.</text>
</comment>
<dbReference type="Proteomes" id="UP001597018">
    <property type="component" value="Unassembled WGS sequence"/>
</dbReference>
<proteinExistence type="predicted"/>
<reference evidence="3" key="1">
    <citation type="journal article" date="2019" name="Int. J. Syst. Evol. Microbiol.">
        <title>The Global Catalogue of Microorganisms (GCM) 10K type strain sequencing project: providing services to taxonomists for standard genome sequencing and annotation.</title>
        <authorList>
            <consortium name="The Broad Institute Genomics Platform"/>
            <consortium name="The Broad Institute Genome Sequencing Center for Infectious Disease"/>
            <person name="Wu L."/>
            <person name="Ma J."/>
        </authorList>
    </citation>
    <scope>NUCLEOTIDE SEQUENCE [LARGE SCALE GENOMIC DNA]</scope>
    <source>
        <strain evidence="3">CCUG 56401</strain>
    </source>
</reference>